<reference evidence="4" key="1">
    <citation type="journal article" date="2021" name="Front. Plant Sci.">
        <title>Chromosome-Scale Genome Assembly for Chinese Sour Jujube and Insights Into Its Genome Evolution and Domestication Signature.</title>
        <authorList>
            <person name="Shen L.-Y."/>
            <person name="Luo H."/>
            <person name="Wang X.-L."/>
            <person name="Wang X.-M."/>
            <person name="Qiu X.-J."/>
            <person name="Liu H."/>
            <person name="Zhou S.-S."/>
            <person name="Jia K.-H."/>
            <person name="Nie S."/>
            <person name="Bao Y.-T."/>
            <person name="Zhang R.-G."/>
            <person name="Yun Q.-Z."/>
            <person name="Chai Y.-H."/>
            <person name="Lu J.-Y."/>
            <person name="Li Y."/>
            <person name="Zhao S.-W."/>
            <person name="Mao J.-F."/>
            <person name="Jia S.-G."/>
            <person name="Mao Y.-M."/>
        </authorList>
    </citation>
    <scope>NUCLEOTIDE SEQUENCE</scope>
    <source>
        <strain evidence="4">AT0</strain>
        <tissue evidence="4">Leaf</tissue>
    </source>
</reference>
<protein>
    <recommendedName>
        <fullName evidence="3">Inositol polyphosphate-related phosphatase domain-containing protein</fullName>
    </recommendedName>
</protein>
<accession>A0A978VG07</accession>
<evidence type="ECO:0000313" key="5">
    <source>
        <dbReference type="Proteomes" id="UP000813462"/>
    </source>
</evidence>
<dbReference type="PANTHER" id="PTHR45666">
    <property type="entry name" value="TYPE IV INOSITOL POLYPHOSPHATE 5-PHOSPHATASE 9"/>
    <property type="match status" value="1"/>
</dbReference>
<evidence type="ECO:0000313" key="4">
    <source>
        <dbReference type="EMBL" id="KAH7529296.1"/>
    </source>
</evidence>
<dbReference type="InterPro" id="IPR000300">
    <property type="entry name" value="IPPc"/>
</dbReference>
<proteinExistence type="inferred from homology"/>
<gene>
    <name evidence="4" type="ORF">FEM48_Zijuj05G0169500</name>
</gene>
<evidence type="ECO:0000256" key="1">
    <source>
        <dbReference type="ARBA" id="ARBA00010768"/>
    </source>
</evidence>
<dbReference type="PANTHER" id="PTHR45666:SF12">
    <property type="entry name" value="TYPE IV INOSITOL POLYPHOSPHATE 5-PHOSPHATASE 9-LIKE"/>
    <property type="match status" value="1"/>
</dbReference>
<dbReference type="SUPFAM" id="SSF56219">
    <property type="entry name" value="DNase I-like"/>
    <property type="match status" value="1"/>
</dbReference>
<dbReference type="InterPro" id="IPR045849">
    <property type="entry name" value="IP5P_plant"/>
</dbReference>
<comment type="caution">
    <text evidence="4">The sequence shown here is derived from an EMBL/GenBank/DDBJ whole genome shotgun (WGS) entry which is preliminary data.</text>
</comment>
<sequence length="316" mass="36270">MAKLSQQHMLPKNVLSYHEKDTYRIFVGSWNVGGVSPPDNLDIQDWLISSQSNNNPASDIFVFGLQEIVPLNAGNVLGYENGKISQKWNSLFRAALNKKLAEDKVVGVGDLKKVYPLKDIDHNQVEEFQCIIHKQMVGVYISVWVRSHLLPYINHPSVSCVACGLLGCLGNKVYIYKSLCNVIWLGDLNYRIHLPDYITWSLVEKKEWSVLLENDELKMELMKGHVFQGWNEGEINFPPTYKYNPNSEVYFGCDHKRKPQKLRAPAWCDRIIWCGKGLKQDQYNRGESRLSDHRPVRAIFAAEVDVCKGFESFQSF</sequence>
<dbReference type="SMART" id="SM00128">
    <property type="entry name" value="IPPc"/>
    <property type="match status" value="1"/>
</dbReference>
<dbReference type="GO" id="GO:0046856">
    <property type="term" value="P:phosphatidylinositol dephosphorylation"/>
    <property type="evidence" value="ECO:0007669"/>
    <property type="project" value="InterPro"/>
</dbReference>
<evidence type="ECO:0000256" key="2">
    <source>
        <dbReference type="ARBA" id="ARBA00022801"/>
    </source>
</evidence>
<dbReference type="GO" id="GO:0034485">
    <property type="term" value="F:phosphatidylinositol-3,4,5-trisphosphate 5-phosphatase activity"/>
    <property type="evidence" value="ECO:0007669"/>
    <property type="project" value="TreeGrafter"/>
</dbReference>
<organism evidence="4 5">
    <name type="scientific">Ziziphus jujuba var. spinosa</name>
    <dbReference type="NCBI Taxonomy" id="714518"/>
    <lineage>
        <taxon>Eukaryota</taxon>
        <taxon>Viridiplantae</taxon>
        <taxon>Streptophyta</taxon>
        <taxon>Embryophyta</taxon>
        <taxon>Tracheophyta</taxon>
        <taxon>Spermatophyta</taxon>
        <taxon>Magnoliopsida</taxon>
        <taxon>eudicotyledons</taxon>
        <taxon>Gunneridae</taxon>
        <taxon>Pentapetalae</taxon>
        <taxon>rosids</taxon>
        <taxon>fabids</taxon>
        <taxon>Rosales</taxon>
        <taxon>Rhamnaceae</taxon>
        <taxon>Paliureae</taxon>
        <taxon>Ziziphus</taxon>
    </lineage>
</organism>
<dbReference type="AlphaFoldDB" id="A0A978VG07"/>
<dbReference type="EMBL" id="JAEACU010000005">
    <property type="protein sequence ID" value="KAH7529296.1"/>
    <property type="molecule type" value="Genomic_DNA"/>
</dbReference>
<comment type="similarity">
    <text evidence="1">Belongs to the inositol polyphosphate 5-phosphatase family.</text>
</comment>
<dbReference type="GO" id="GO:0004445">
    <property type="term" value="F:inositol-polyphosphate 5-phosphatase activity"/>
    <property type="evidence" value="ECO:0007669"/>
    <property type="project" value="InterPro"/>
</dbReference>
<feature type="domain" description="Inositol polyphosphate-related phosphatase" evidence="3">
    <location>
        <begin position="21"/>
        <end position="308"/>
    </location>
</feature>
<name>A0A978VG07_ZIZJJ</name>
<dbReference type="Proteomes" id="UP000813462">
    <property type="component" value="Unassembled WGS sequence"/>
</dbReference>
<keyword evidence="2" id="KW-0378">Hydrolase</keyword>
<dbReference type="InterPro" id="IPR036691">
    <property type="entry name" value="Endo/exonu/phosph_ase_sf"/>
</dbReference>
<dbReference type="Pfam" id="PF22669">
    <property type="entry name" value="Exo_endo_phos2"/>
    <property type="match status" value="2"/>
</dbReference>
<dbReference type="GO" id="GO:0004439">
    <property type="term" value="F:phosphatidylinositol-4,5-bisphosphate 5-phosphatase activity"/>
    <property type="evidence" value="ECO:0007669"/>
    <property type="project" value="TreeGrafter"/>
</dbReference>
<evidence type="ECO:0000259" key="3">
    <source>
        <dbReference type="SMART" id="SM00128"/>
    </source>
</evidence>
<dbReference type="Gene3D" id="3.60.10.10">
    <property type="entry name" value="Endonuclease/exonuclease/phosphatase"/>
    <property type="match status" value="2"/>
</dbReference>